<dbReference type="EMBL" id="JBFXLS010000032">
    <property type="protein sequence ID" value="KAL2826110.1"/>
    <property type="molecule type" value="Genomic_DNA"/>
</dbReference>
<accession>A0ABR4IEB7</accession>
<feature type="domain" description="Enoyl reductase (ER)" evidence="7">
    <location>
        <begin position="18"/>
        <end position="294"/>
    </location>
</feature>
<dbReference type="Gene3D" id="3.90.180.10">
    <property type="entry name" value="Medium-chain alcohol dehydrogenases, catalytic domain"/>
    <property type="match status" value="1"/>
</dbReference>
<comment type="cofactor">
    <cofactor evidence="1 6">
        <name>Zn(2+)</name>
        <dbReference type="ChEBI" id="CHEBI:29105"/>
    </cofactor>
</comment>
<dbReference type="InterPro" id="IPR020843">
    <property type="entry name" value="ER"/>
</dbReference>
<dbReference type="Gene3D" id="3.40.50.720">
    <property type="entry name" value="NAD(P)-binding Rossmann-like Domain"/>
    <property type="match status" value="1"/>
</dbReference>
<dbReference type="Pfam" id="PF00107">
    <property type="entry name" value="ADH_zinc_N"/>
    <property type="match status" value="1"/>
</dbReference>
<dbReference type="InterPro" id="IPR013154">
    <property type="entry name" value="ADH-like_N"/>
</dbReference>
<dbReference type="SUPFAM" id="SSF50129">
    <property type="entry name" value="GroES-like"/>
    <property type="match status" value="1"/>
</dbReference>
<sequence>MAPSVPTLQQGAVVVNPGENYKILIQDNIPVREPQDNEVLVKLTCTGLCHSEIRAVLGWSAYNSIIGHEGVGTIVKTGPNVSSSLLDQRVGVKWLYSACNECSMCARGSPHYCPKQVNTSRHVPGTLQQYVIADSRFLTRIPETLSDSVAAPLLCAGLTMAGALARLEGVLQPGDFVVISGSGGGLGHIGVQIAARIKKLRVIAVDSGEEKRRLSLSAGAETFIDYQSEDVASRVQELTGEGAHATIVVPGTKEAFVAAPNLVRNMGFIVCVGLPPNEMQLPISATLCAARGEFDSFWIQHSY</sequence>
<dbReference type="InterPro" id="IPR013149">
    <property type="entry name" value="ADH-like_C"/>
</dbReference>
<name>A0ABR4IEB7_9EURO</name>
<protein>
    <submittedName>
        <fullName evidence="8">Chaperonin 10-like protein</fullName>
    </submittedName>
</protein>
<evidence type="ECO:0000256" key="2">
    <source>
        <dbReference type="ARBA" id="ARBA00008072"/>
    </source>
</evidence>
<comment type="similarity">
    <text evidence="2 6">Belongs to the zinc-containing alcohol dehydrogenase family.</text>
</comment>
<keyword evidence="5" id="KW-0560">Oxidoreductase</keyword>
<evidence type="ECO:0000256" key="1">
    <source>
        <dbReference type="ARBA" id="ARBA00001947"/>
    </source>
</evidence>
<proteinExistence type="inferred from homology"/>
<dbReference type="Proteomes" id="UP001610335">
    <property type="component" value="Unassembled WGS sequence"/>
</dbReference>
<reference evidence="8 9" key="1">
    <citation type="submission" date="2024-07" db="EMBL/GenBank/DDBJ databases">
        <title>Section-level genome sequencing and comparative genomics of Aspergillus sections Usti and Cavernicolus.</title>
        <authorList>
            <consortium name="Lawrence Berkeley National Laboratory"/>
            <person name="Nybo J.L."/>
            <person name="Vesth T.C."/>
            <person name="Theobald S."/>
            <person name="Frisvad J.C."/>
            <person name="Larsen T.O."/>
            <person name="Kjaerboelling I."/>
            <person name="Rothschild-Mancinelli K."/>
            <person name="Lyhne E.K."/>
            <person name="Kogle M.E."/>
            <person name="Barry K."/>
            <person name="Clum A."/>
            <person name="Na H."/>
            <person name="Ledsgaard L."/>
            <person name="Lin J."/>
            <person name="Lipzen A."/>
            <person name="Kuo A."/>
            <person name="Riley R."/>
            <person name="Mondo S."/>
            <person name="LaButti K."/>
            <person name="Haridas S."/>
            <person name="Pangalinan J."/>
            <person name="Salamov A.A."/>
            <person name="Simmons B.A."/>
            <person name="Magnuson J.K."/>
            <person name="Chen J."/>
            <person name="Drula E."/>
            <person name="Henrissat B."/>
            <person name="Wiebenga A."/>
            <person name="Lubbers R.J."/>
            <person name="Gomes A.C."/>
            <person name="Makela M.R."/>
            <person name="Stajich J."/>
            <person name="Grigoriev I.V."/>
            <person name="Mortensen U.H."/>
            <person name="De vries R.P."/>
            <person name="Baker S.E."/>
            <person name="Andersen M.R."/>
        </authorList>
    </citation>
    <scope>NUCLEOTIDE SEQUENCE [LARGE SCALE GENOMIC DNA]</scope>
    <source>
        <strain evidence="8 9">CBS 600.67</strain>
    </source>
</reference>
<evidence type="ECO:0000256" key="3">
    <source>
        <dbReference type="ARBA" id="ARBA00022723"/>
    </source>
</evidence>
<gene>
    <name evidence="8" type="ORF">BDW59DRAFT_145501</name>
</gene>
<dbReference type="SUPFAM" id="SSF51735">
    <property type="entry name" value="NAD(P)-binding Rossmann-fold domains"/>
    <property type="match status" value="1"/>
</dbReference>
<organism evidence="8 9">
    <name type="scientific">Aspergillus cavernicola</name>
    <dbReference type="NCBI Taxonomy" id="176166"/>
    <lineage>
        <taxon>Eukaryota</taxon>
        <taxon>Fungi</taxon>
        <taxon>Dikarya</taxon>
        <taxon>Ascomycota</taxon>
        <taxon>Pezizomycotina</taxon>
        <taxon>Eurotiomycetes</taxon>
        <taxon>Eurotiomycetidae</taxon>
        <taxon>Eurotiales</taxon>
        <taxon>Aspergillaceae</taxon>
        <taxon>Aspergillus</taxon>
        <taxon>Aspergillus subgen. Nidulantes</taxon>
    </lineage>
</organism>
<evidence type="ECO:0000313" key="8">
    <source>
        <dbReference type="EMBL" id="KAL2826110.1"/>
    </source>
</evidence>
<comment type="caution">
    <text evidence="8">The sequence shown here is derived from an EMBL/GenBank/DDBJ whole genome shotgun (WGS) entry which is preliminary data.</text>
</comment>
<keyword evidence="4 6" id="KW-0862">Zinc</keyword>
<dbReference type="PANTHER" id="PTHR42940">
    <property type="entry name" value="ALCOHOL DEHYDROGENASE 1-RELATED"/>
    <property type="match status" value="1"/>
</dbReference>
<dbReference type="Pfam" id="PF08240">
    <property type="entry name" value="ADH_N"/>
    <property type="match status" value="1"/>
</dbReference>
<dbReference type="InterPro" id="IPR011032">
    <property type="entry name" value="GroES-like_sf"/>
</dbReference>
<evidence type="ECO:0000256" key="4">
    <source>
        <dbReference type="ARBA" id="ARBA00022833"/>
    </source>
</evidence>
<dbReference type="SMART" id="SM00829">
    <property type="entry name" value="PKS_ER"/>
    <property type="match status" value="1"/>
</dbReference>
<keyword evidence="9" id="KW-1185">Reference proteome</keyword>
<evidence type="ECO:0000256" key="5">
    <source>
        <dbReference type="ARBA" id="ARBA00023002"/>
    </source>
</evidence>
<dbReference type="InterPro" id="IPR002328">
    <property type="entry name" value="ADH_Zn_CS"/>
</dbReference>
<evidence type="ECO:0000313" key="9">
    <source>
        <dbReference type="Proteomes" id="UP001610335"/>
    </source>
</evidence>
<evidence type="ECO:0000259" key="7">
    <source>
        <dbReference type="SMART" id="SM00829"/>
    </source>
</evidence>
<evidence type="ECO:0000256" key="6">
    <source>
        <dbReference type="RuleBase" id="RU361277"/>
    </source>
</evidence>
<keyword evidence="3 6" id="KW-0479">Metal-binding</keyword>
<dbReference type="PROSITE" id="PS00059">
    <property type="entry name" value="ADH_ZINC"/>
    <property type="match status" value="1"/>
</dbReference>
<dbReference type="PANTHER" id="PTHR42940:SF2">
    <property type="entry name" value="DEHYDROGENASE FAMILY OXIDOREDUCTASE, PUTATIVE (JCVI)-RELATED"/>
    <property type="match status" value="1"/>
</dbReference>
<dbReference type="InterPro" id="IPR036291">
    <property type="entry name" value="NAD(P)-bd_dom_sf"/>
</dbReference>